<feature type="transmembrane region" description="Helical" evidence="1">
    <location>
        <begin position="132"/>
        <end position="151"/>
    </location>
</feature>
<dbReference type="OrthoDB" id="9786029at2"/>
<gene>
    <name evidence="3" type="ORF">SAMN05443662_0933</name>
</gene>
<keyword evidence="1" id="KW-0812">Transmembrane</keyword>
<dbReference type="PANTHER" id="PTHR40547">
    <property type="entry name" value="SLL0298 PROTEIN"/>
    <property type="match status" value="1"/>
</dbReference>
<evidence type="ECO:0000259" key="2">
    <source>
        <dbReference type="Pfam" id="PF09835"/>
    </source>
</evidence>
<name>A0A1N6F606_9GAMM</name>
<feature type="transmembrane region" description="Helical" evidence="1">
    <location>
        <begin position="81"/>
        <end position="100"/>
    </location>
</feature>
<dbReference type="STRING" id="364032.SAMN05443662_0933"/>
<evidence type="ECO:0000256" key="1">
    <source>
        <dbReference type="SAM" id="Phobius"/>
    </source>
</evidence>
<dbReference type="Proteomes" id="UP000198461">
    <property type="component" value="Unassembled WGS sequence"/>
</dbReference>
<organism evidence="3 4">
    <name type="scientific">Sulfurivirga caldicuralii</name>
    <dbReference type="NCBI Taxonomy" id="364032"/>
    <lineage>
        <taxon>Bacteria</taxon>
        <taxon>Pseudomonadati</taxon>
        <taxon>Pseudomonadota</taxon>
        <taxon>Gammaproteobacteria</taxon>
        <taxon>Thiotrichales</taxon>
        <taxon>Piscirickettsiaceae</taxon>
        <taxon>Sulfurivirga</taxon>
    </lineage>
</organism>
<keyword evidence="1" id="KW-0472">Membrane</keyword>
<sequence>MPKKLFKKMAPDPTKIRNAKGFGWLAHWIANPALWHFHRHSVKKAFAIGLFWMSIPIPWQMIASALTAIPARANLPLSVALVWISNPITMPPIFYFNYLVGTWLLHEKPQDIHWSFEPSALWHIIEQVGAPLYLGSAVVGLVLGGLSYIGLECFWRWHVGRTWAQRRAKRQNAAH</sequence>
<feature type="domain" description="DUF2062" evidence="2">
    <location>
        <begin position="24"/>
        <end position="163"/>
    </location>
</feature>
<dbReference type="Pfam" id="PF09835">
    <property type="entry name" value="DUF2062"/>
    <property type="match status" value="1"/>
</dbReference>
<feature type="transmembrane region" description="Helical" evidence="1">
    <location>
        <begin position="21"/>
        <end position="38"/>
    </location>
</feature>
<dbReference type="PANTHER" id="PTHR40547:SF1">
    <property type="entry name" value="SLL0298 PROTEIN"/>
    <property type="match status" value="1"/>
</dbReference>
<keyword evidence="1" id="KW-1133">Transmembrane helix</keyword>
<evidence type="ECO:0000313" key="4">
    <source>
        <dbReference type="Proteomes" id="UP000198461"/>
    </source>
</evidence>
<protein>
    <recommendedName>
        <fullName evidence="2">DUF2062 domain-containing protein</fullName>
    </recommendedName>
</protein>
<proteinExistence type="predicted"/>
<feature type="transmembrane region" description="Helical" evidence="1">
    <location>
        <begin position="50"/>
        <end position="69"/>
    </location>
</feature>
<dbReference type="EMBL" id="FSRE01000002">
    <property type="protein sequence ID" value="SIN90634.1"/>
    <property type="molecule type" value="Genomic_DNA"/>
</dbReference>
<dbReference type="AlphaFoldDB" id="A0A1N6F606"/>
<dbReference type="InterPro" id="IPR018639">
    <property type="entry name" value="DUF2062"/>
</dbReference>
<keyword evidence="4" id="KW-1185">Reference proteome</keyword>
<evidence type="ECO:0000313" key="3">
    <source>
        <dbReference type="EMBL" id="SIN90634.1"/>
    </source>
</evidence>
<dbReference type="RefSeq" id="WP_074201214.1">
    <property type="nucleotide sequence ID" value="NZ_FSRE01000002.1"/>
</dbReference>
<accession>A0A1N6F606</accession>
<reference evidence="3 4" key="1">
    <citation type="submission" date="2016-11" db="EMBL/GenBank/DDBJ databases">
        <authorList>
            <person name="Jaros S."/>
            <person name="Januszkiewicz K."/>
            <person name="Wedrychowicz H."/>
        </authorList>
    </citation>
    <scope>NUCLEOTIDE SEQUENCE [LARGE SCALE GENOMIC DNA]</scope>
    <source>
        <strain evidence="3 4">DSM 17737</strain>
    </source>
</reference>